<dbReference type="EMBL" id="VSRR010022665">
    <property type="protein sequence ID" value="MPC64864.1"/>
    <property type="molecule type" value="Genomic_DNA"/>
</dbReference>
<accession>A0A5B7H7U8</accession>
<keyword evidence="2" id="KW-1185">Reference proteome</keyword>
<dbReference type="AlphaFoldDB" id="A0A5B7H7U8"/>
<protein>
    <submittedName>
        <fullName evidence="1">Uncharacterized protein</fullName>
    </submittedName>
</protein>
<dbReference type="OrthoDB" id="10011303at2759"/>
<dbReference type="InterPro" id="IPR013320">
    <property type="entry name" value="ConA-like_dom_sf"/>
</dbReference>
<comment type="caution">
    <text evidence="1">The sequence shown here is derived from an EMBL/GenBank/DDBJ whole genome shotgun (WGS) entry which is preliminary data.</text>
</comment>
<dbReference type="Proteomes" id="UP000324222">
    <property type="component" value="Unassembled WGS sequence"/>
</dbReference>
<dbReference type="SUPFAM" id="SSF49899">
    <property type="entry name" value="Concanavalin A-like lectins/glucanases"/>
    <property type="match status" value="1"/>
</dbReference>
<name>A0A5B7H7U8_PORTR</name>
<organism evidence="1 2">
    <name type="scientific">Portunus trituberculatus</name>
    <name type="common">Swimming crab</name>
    <name type="synonym">Neptunus trituberculatus</name>
    <dbReference type="NCBI Taxonomy" id="210409"/>
    <lineage>
        <taxon>Eukaryota</taxon>
        <taxon>Metazoa</taxon>
        <taxon>Ecdysozoa</taxon>
        <taxon>Arthropoda</taxon>
        <taxon>Crustacea</taxon>
        <taxon>Multicrustacea</taxon>
        <taxon>Malacostraca</taxon>
        <taxon>Eumalacostraca</taxon>
        <taxon>Eucarida</taxon>
        <taxon>Decapoda</taxon>
        <taxon>Pleocyemata</taxon>
        <taxon>Brachyura</taxon>
        <taxon>Eubrachyura</taxon>
        <taxon>Portunoidea</taxon>
        <taxon>Portunidae</taxon>
        <taxon>Portuninae</taxon>
        <taxon>Portunus</taxon>
    </lineage>
</organism>
<proteinExistence type="predicted"/>
<dbReference type="Gene3D" id="2.60.120.200">
    <property type="match status" value="1"/>
</dbReference>
<gene>
    <name evidence="1" type="ORF">E2C01_058986</name>
</gene>
<evidence type="ECO:0000313" key="2">
    <source>
        <dbReference type="Proteomes" id="UP000324222"/>
    </source>
</evidence>
<reference evidence="1 2" key="1">
    <citation type="submission" date="2019-05" db="EMBL/GenBank/DDBJ databases">
        <title>Another draft genome of Portunus trituberculatus and its Hox gene families provides insights of decapod evolution.</title>
        <authorList>
            <person name="Jeong J.-H."/>
            <person name="Song I."/>
            <person name="Kim S."/>
            <person name="Choi T."/>
            <person name="Kim D."/>
            <person name="Ryu S."/>
            <person name="Kim W."/>
        </authorList>
    </citation>
    <scope>NUCLEOTIDE SEQUENCE [LARGE SCALE GENOMIC DNA]</scope>
    <source>
        <tissue evidence="1">Muscle</tissue>
    </source>
</reference>
<sequence>MMRFSRGEEVFYRLKIRSKTAIVTEVNEERVEGGNKRSSRIEFQALPDSARGDFKFFFGFKTISNNSIIFYASKKDHLDFIAFYIKDGKVRKF</sequence>
<evidence type="ECO:0000313" key="1">
    <source>
        <dbReference type="EMBL" id="MPC64864.1"/>
    </source>
</evidence>